<evidence type="ECO:0000256" key="3">
    <source>
        <dbReference type="ARBA" id="ARBA00022833"/>
    </source>
</evidence>
<evidence type="ECO:0000256" key="2">
    <source>
        <dbReference type="ARBA" id="ARBA00022771"/>
    </source>
</evidence>
<dbReference type="Proteomes" id="UP000823941">
    <property type="component" value="Chromosome 19"/>
</dbReference>
<dbReference type="EMBL" id="JAHIBW010000019">
    <property type="protein sequence ID" value="KAG7301244.1"/>
    <property type="molecule type" value="Genomic_DNA"/>
</dbReference>
<gene>
    <name evidence="5" type="ORF">JYU34_014146</name>
</gene>
<evidence type="ECO:0000313" key="5">
    <source>
        <dbReference type="EMBL" id="KAG7301244.1"/>
    </source>
</evidence>
<proteinExistence type="predicted"/>
<keyword evidence="2" id="KW-0863">Zinc-finger</keyword>
<evidence type="ECO:0000256" key="1">
    <source>
        <dbReference type="ARBA" id="ARBA00022723"/>
    </source>
</evidence>
<organism evidence="5 6">
    <name type="scientific">Plutella xylostella</name>
    <name type="common">Diamondback moth</name>
    <name type="synonym">Plutella maculipennis</name>
    <dbReference type="NCBI Taxonomy" id="51655"/>
    <lineage>
        <taxon>Eukaryota</taxon>
        <taxon>Metazoa</taxon>
        <taxon>Ecdysozoa</taxon>
        <taxon>Arthropoda</taxon>
        <taxon>Hexapoda</taxon>
        <taxon>Insecta</taxon>
        <taxon>Pterygota</taxon>
        <taxon>Neoptera</taxon>
        <taxon>Endopterygota</taxon>
        <taxon>Lepidoptera</taxon>
        <taxon>Glossata</taxon>
        <taxon>Ditrysia</taxon>
        <taxon>Yponomeutoidea</taxon>
        <taxon>Plutellidae</taxon>
        <taxon>Plutella</taxon>
    </lineage>
</organism>
<keyword evidence="1" id="KW-0479">Metal-binding</keyword>
<reference evidence="5 6" key="1">
    <citation type="submission" date="2021-06" db="EMBL/GenBank/DDBJ databases">
        <title>A haploid diamondback moth (Plutella xylostella L.) genome assembly resolves 31 chromosomes and identifies a diamide resistance mutation.</title>
        <authorList>
            <person name="Ward C.M."/>
            <person name="Perry K.D."/>
            <person name="Baker G."/>
            <person name="Powis K."/>
            <person name="Heckel D.G."/>
            <person name="Baxter S.W."/>
        </authorList>
    </citation>
    <scope>NUCLEOTIDE SEQUENCE [LARGE SCALE GENOMIC DNA]</scope>
    <source>
        <strain evidence="5 6">LV</strain>
        <tissue evidence="5">Single pupa</tissue>
    </source>
</reference>
<evidence type="ECO:0000313" key="6">
    <source>
        <dbReference type="Proteomes" id="UP000823941"/>
    </source>
</evidence>
<dbReference type="Pfam" id="PF21055">
    <property type="entry name" value="ZSWIM4-8_C"/>
    <property type="match status" value="1"/>
</dbReference>
<dbReference type="InterPro" id="IPR048370">
    <property type="entry name" value="ZSWIM4-8_C"/>
</dbReference>
<name>A0ABQ7Q7N5_PLUXY</name>
<evidence type="ECO:0000259" key="4">
    <source>
        <dbReference type="Pfam" id="PF21055"/>
    </source>
</evidence>
<comment type="caution">
    <text evidence="5">The sequence shown here is derived from an EMBL/GenBank/DDBJ whole genome shotgun (WGS) entry which is preliminary data.</text>
</comment>
<dbReference type="PANTHER" id="PTHR22619">
    <property type="entry name" value="ZINC FINGER SWIM DOMAIN CONTAINING PROTEIN 4, 5, 6"/>
    <property type="match status" value="1"/>
</dbReference>
<keyword evidence="3" id="KW-0862">Zinc</keyword>
<sequence length="455" mass="48320">MSTQDIEERLISQLQRVEGEAAALVCAKVARALLEGGPSSCLGAKVHPRSAPAHTFARFLFLTLLPSDPELAYRVGLRAMRLPMVEEAYALDGAGAAGAAGGGAWHTLQHAEQQQAALASALLGAARGNPGRLRAALAAAQRHVRSAAQLFRLAQDALRHAAPPDAPHHHRDLLAAAFELGLQNWYELFTPTEATGPVAAAAMAHATALRLGLTFEQQEKLSACARTLALQCAAKDPPGCALSALSVCEGSAGAFEAACAAVGGAAARGALASSQLFAVARYMEQRGQPARAMKLATLAMRNLHLHYNQDSHPAIADIHWAVALAHSLGRAELQAMLPLLVKNVQCAPVLSDVLRRCCVAAAGCSRSRPAPPRPPTPLRPLLEAALRAYASTTHARLAHISPRHYADFVDFLGKARDTFALALDGPHQFAALLQEIKLKYKGKKKLMFLVKERFG</sequence>
<keyword evidence="6" id="KW-1185">Reference proteome</keyword>
<accession>A0ABQ7Q7N5</accession>
<protein>
    <recommendedName>
        <fullName evidence="4">ZSWIM4-8 C-terminal domain-containing protein</fullName>
    </recommendedName>
</protein>
<feature type="domain" description="ZSWIM4-8 C-terminal" evidence="4">
    <location>
        <begin position="275"/>
        <end position="446"/>
    </location>
</feature>
<dbReference type="PANTHER" id="PTHR22619:SF0">
    <property type="entry name" value="ZINC FINGER SWIM DOMAIN-CONTAINING PROTEIN 6-LIKE PROTEIN"/>
    <property type="match status" value="1"/>
</dbReference>